<evidence type="ECO:0000313" key="2">
    <source>
        <dbReference type="Proteomes" id="UP001249851"/>
    </source>
</evidence>
<reference evidence="1" key="2">
    <citation type="journal article" date="2023" name="Science">
        <title>Genomic signatures of disease resistance in endangered staghorn corals.</title>
        <authorList>
            <person name="Vollmer S.V."/>
            <person name="Selwyn J.D."/>
            <person name="Despard B.A."/>
            <person name="Roesel C.L."/>
        </authorList>
    </citation>
    <scope>NUCLEOTIDE SEQUENCE</scope>
    <source>
        <strain evidence="1">K2</strain>
    </source>
</reference>
<comment type="caution">
    <text evidence="1">The sequence shown here is derived from an EMBL/GenBank/DDBJ whole genome shotgun (WGS) entry which is preliminary data.</text>
</comment>
<dbReference type="EMBL" id="JARQWQ010000190">
    <property type="protein sequence ID" value="KAK2547346.1"/>
    <property type="molecule type" value="Genomic_DNA"/>
</dbReference>
<evidence type="ECO:0000313" key="1">
    <source>
        <dbReference type="EMBL" id="KAK2547346.1"/>
    </source>
</evidence>
<dbReference type="AlphaFoldDB" id="A0AAD9PQV1"/>
<dbReference type="Proteomes" id="UP001249851">
    <property type="component" value="Unassembled WGS sequence"/>
</dbReference>
<organism evidence="1 2">
    <name type="scientific">Acropora cervicornis</name>
    <name type="common">Staghorn coral</name>
    <dbReference type="NCBI Taxonomy" id="6130"/>
    <lineage>
        <taxon>Eukaryota</taxon>
        <taxon>Metazoa</taxon>
        <taxon>Cnidaria</taxon>
        <taxon>Anthozoa</taxon>
        <taxon>Hexacorallia</taxon>
        <taxon>Scleractinia</taxon>
        <taxon>Astrocoeniina</taxon>
        <taxon>Acroporidae</taxon>
        <taxon>Acropora</taxon>
    </lineage>
</organism>
<protein>
    <submittedName>
        <fullName evidence="1">Uncharacterized protein</fullName>
    </submittedName>
</protein>
<keyword evidence="2" id="KW-1185">Reference proteome</keyword>
<name>A0AAD9PQV1_ACRCE</name>
<proteinExistence type="predicted"/>
<dbReference type="PANTHER" id="PTHR33332">
    <property type="entry name" value="REVERSE TRANSCRIPTASE DOMAIN-CONTAINING PROTEIN"/>
    <property type="match status" value="1"/>
</dbReference>
<sequence length="287" mass="33448">MAFHIPDSNLTLYDDEDQLYVTGKTYVEVESTLEIQCQRGLLWCRNNFLLANPDKFQSPTINPRDIDANEKGSVLTIANDKIKLLGVNTDENLNFTQHISEICIRASQKVGILMHLHNLIPCQAKHILYKTAIMPHLRYCHLVWNFFKSSGRKIERIQERALHAVFKTTTETYEELLKHTKLPTLRNRCLQDIAILMCKVKNNLVPSYISEIFTRKRTRYNLRNSDFEIPRFDTIRYGKHTLRYQGPYIWSKLDNSMRELPSLSIFKTNICRVDVEDSGNCCNLCST</sequence>
<reference evidence="1" key="1">
    <citation type="journal article" date="2023" name="G3 (Bethesda)">
        <title>Whole genome assembly and annotation of the endangered Caribbean coral Acropora cervicornis.</title>
        <authorList>
            <person name="Selwyn J.D."/>
            <person name="Vollmer S.V."/>
        </authorList>
    </citation>
    <scope>NUCLEOTIDE SEQUENCE</scope>
    <source>
        <strain evidence="1">K2</strain>
    </source>
</reference>
<gene>
    <name evidence="1" type="ORF">P5673_032753</name>
</gene>
<accession>A0AAD9PQV1</accession>